<keyword evidence="3" id="KW-1185">Reference proteome</keyword>
<evidence type="ECO:0000313" key="2">
    <source>
        <dbReference type="EMBL" id="MDQ0504126.1"/>
    </source>
</evidence>
<proteinExistence type="predicted"/>
<evidence type="ECO:0008006" key="4">
    <source>
        <dbReference type="Google" id="ProtNLM"/>
    </source>
</evidence>
<feature type="compositionally biased region" description="Basic and acidic residues" evidence="1">
    <location>
        <begin position="14"/>
        <end position="28"/>
    </location>
</feature>
<evidence type="ECO:0000313" key="3">
    <source>
        <dbReference type="Proteomes" id="UP001241747"/>
    </source>
</evidence>
<dbReference type="EMBL" id="JAUSVY010000002">
    <property type="protein sequence ID" value="MDQ0504126.1"/>
    <property type="molecule type" value="Genomic_DNA"/>
</dbReference>
<comment type="caution">
    <text evidence="2">The sequence shown here is derived from an EMBL/GenBank/DDBJ whole genome shotgun (WGS) entry which is preliminary data.</text>
</comment>
<accession>A0ABU0LAG9</accession>
<protein>
    <recommendedName>
        <fullName evidence="4">Transcriptional regulator</fullName>
    </recommendedName>
</protein>
<dbReference type="Proteomes" id="UP001241747">
    <property type="component" value="Unassembled WGS sequence"/>
</dbReference>
<dbReference type="RefSeq" id="WP_237345242.1">
    <property type="nucleotide sequence ID" value="NZ_JABWGX010000008.1"/>
</dbReference>
<sequence length="68" mass="7972">MTPITTHQTQLSSSERRRQLEESTAHAMERYRSDFEAVREKTSRLRAEREAREVAIPLKQSRKSARVS</sequence>
<reference evidence="2 3" key="1">
    <citation type="submission" date="2023-07" db="EMBL/GenBank/DDBJ databases">
        <title>Genomic Encyclopedia of Type Strains, Phase IV (KMG-IV): sequencing the most valuable type-strain genomes for metagenomic binning, comparative biology and taxonomic classification.</title>
        <authorList>
            <person name="Goeker M."/>
        </authorList>
    </citation>
    <scope>NUCLEOTIDE SEQUENCE [LARGE SCALE GENOMIC DNA]</scope>
    <source>
        <strain evidence="2 3">DSM 3770</strain>
    </source>
</reference>
<name>A0ABU0LAG9_XANAG</name>
<feature type="region of interest" description="Disordered" evidence="1">
    <location>
        <begin position="1"/>
        <end position="28"/>
    </location>
</feature>
<organism evidence="2 3">
    <name type="scientific">Xanthobacter agilis</name>
    <dbReference type="NCBI Taxonomy" id="47492"/>
    <lineage>
        <taxon>Bacteria</taxon>
        <taxon>Pseudomonadati</taxon>
        <taxon>Pseudomonadota</taxon>
        <taxon>Alphaproteobacteria</taxon>
        <taxon>Hyphomicrobiales</taxon>
        <taxon>Xanthobacteraceae</taxon>
        <taxon>Xanthobacter</taxon>
    </lineage>
</organism>
<evidence type="ECO:0000256" key="1">
    <source>
        <dbReference type="SAM" id="MobiDB-lite"/>
    </source>
</evidence>
<gene>
    <name evidence="2" type="ORF">QOZ94_000900</name>
</gene>